<dbReference type="EMBL" id="MU273830">
    <property type="protein sequence ID" value="KAI0027846.1"/>
    <property type="molecule type" value="Genomic_DNA"/>
</dbReference>
<gene>
    <name evidence="1" type="ORF">K488DRAFT_90394</name>
</gene>
<organism evidence="1 2">
    <name type="scientific">Vararia minispora EC-137</name>
    <dbReference type="NCBI Taxonomy" id="1314806"/>
    <lineage>
        <taxon>Eukaryota</taxon>
        <taxon>Fungi</taxon>
        <taxon>Dikarya</taxon>
        <taxon>Basidiomycota</taxon>
        <taxon>Agaricomycotina</taxon>
        <taxon>Agaricomycetes</taxon>
        <taxon>Russulales</taxon>
        <taxon>Lachnocladiaceae</taxon>
        <taxon>Vararia</taxon>
    </lineage>
</organism>
<sequence>MCEGPTTASLVQCKLVDSAPHPPAHSQDGISVSTHHPASSGEAPASHVSESPASPLTPPHPSLFLVPPARLGPRRVCPASPDTPNQTSSRGFRRRHRRAWKPARLPFSKLQHLPPPHAPTATTAQLALRVHHLCDYLKDTYLNLGALRDLFRSVNLTALCPYAQIDIHAHILAHKGAPFSACVNTTSLALLPGGVPMRDLAAAVTTGMHGATVLCDPAAIAEAGMLSALAVLPGSEKIMPPAMRGTRTFDVARKTADVLGSTVLMEDEDDTMAVATEE</sequence>
<proteinExistence type="predicted"/>
<dbReference type="Proteomes" id="UP000814128">
    <property type="component" value="Unassembled WGS sequence"/>
</dbReference>
<evidence type="ECO:0000313" key="1">
    <source>
        <dbReference type="EMBL" id="KAI0027846.1"/>
    </source>
</evidence>
<keyword evidence="2" id="KW-1185">Reference proteome</keyword>
<name>A0ACB8Q9E1_9AGAM</name>
<accession>A0ACB8Q9E1</accession>
<comment type="caution">
    <text evidence="1">The sequence shown here is derived from an EMBL/GenBank/DDBJ whole genome shotgun (WGS) entry which is preliminary data.</text>
</comment>
<reference evidence="1" key="1">
    <citation type="submission" date="2021-02" db="EMBL/GenBank/DDBJ databases">
        <authorList>
            <consortium name="DOE Joint Genome Institute"/>
            <person name="Ahrendt S."/>
            <person name="Looney B.P."/>
            <person name="Miyauchi S."/>
            <person name="Morin E."/>
            <person name="Drula E."/>
            <person name="Courty P.E."/>
            <person name="Chicoki N."/>
            <person name="Fauchery L."/>
            <person name="Kohler A."/>
            <person name="Kuo A."/>
            <person name="Labutti K."/>
            <person name="Pangilinan J."/>
            <person name="Lipzen A."/>
            <person name="Riley R."/>
            <person name="Andreopoulos W."/>
            <person name="He G."/>
            <person name="Johnson J."/>
            <person name="Barry K.W."/>
            <person name="Grigoriev I.V."/>
            <person name="Nagy L."/>
            <person name="Hibbett D."/>
            <person name="Henrissat B."/>
            <person name="Matheny P.B."/>
            <person name="Labbe J."/>
            <person name="Martin F."/>
        </authorList>
    </citation>
    <scope>NUCLEOTIDE SEQUENCE</scope>
    <source>
        <strain evidence="1">EC-137</strain>
    </source>
</reference>
<protein>
    <submittedName>
        <fullName evidence="1">Uncharacterized protein</fullName>
    </submittedName>
</protein>
<reference evidence="1" key="2">
    <citation type="journal article" date="2022" name="New Phytol.">
        <title>Evolutionary transition to the ectomycorrhizal habit in the genomes of a hyperdiverse lineage of mushroom-forming fungi.</title>
        <authorList>
            <person name="Looney B."/>
            <person name="Miyauchi S."/>
            <person name="Morin E."/>
            <person name="Drula E."/>
            <person name="Courty P.E."/>
            <person name="Kohler A."/>
            <person name="Kuo A."/>
            <person name="LaButti K."/>
            <person name="Pangilinan J."/>
            <person name="Lipzen A."/>
            <person name="Riley R."/>
            <person name="Andreopoulos W."/>
            <person name="He G."/>
            <person name="Johnson J."/>
            <person name="Nolan M."/>
            <person name="Tritt A."/>
            <person name="Barry K.W."/>
            <person name="Grigoriev I.V."/>
            <person name="Nagy L.G."/>
            <person name="Hibbett D."/>
            <person name="Henrissat B."/>
            <person name="Matheny P.B."/>
            <person name="Labbe J."/>
            <person name="Martin F.M."/>
        </authorList>
    </citation>
    <scope>NUCLEOTIDE SEQUENCE</scope>
    <source>
        <strain evidence="1">EC-137</strain>
    </source>
</reference>
<evidence type="ECO:0000313" key="2">
    <source>
        <dbReference type="Proteomes" id="UP000814128"/>
    </source>
</evidence>